<sequence length="256" mass="28913">MAGKPLSRLGGKRDVTTAILTFLLARFAKIHRSAEERFNALKSEGHTLEALEFRFQKELQLHTNLRTNAAQISKAILNLVQQARATEFHRADELPTWENLQLSPPKIRSTRARASLSTTIKPKLIVKLKVKNGCFEPTVVQFPSTNASSHTPTGYLKWQMQKSGSPVSAEIPTVVCPETLEYKGDNLDRNQLYYNALAREAGTKKIIETRIHDALKYGADIEDATRRAHSYAESQICTLIANYESREEEEEESEEE</sequence>
<dbReference type="AlphaFoldDB" id="A0A9P5IV67"/>
<evidence type="ECO:0000313" key="2">
    <source>
        <dbReference type="Proteomes" id="UP000710849"/>
    </source>
</evidence>
<evidence type="ECO:0000313" key="1">
    <source>
        <dbReference type="EMBL" id="KAF7948446.1"/>
    </source>
</evidence>
<protein>
    <submittedName>
        <fullName evidence="1">Uncharacterized protein</fullName>
    </submittedName>
</protein>
<keyword evidence="2" id="KW-1185">Reference proteome</keyword>
<dbReference type="Proteomes" id="UP000710849">
    <property type="component" value="Unassembled WGS sequence"/>
</dbReference>
<gene>
    <name evidence="1" type="ORF">EAE97_003857</name>
</gene>
<organism evidence="1 2">
    <name type="scientific">Botrytis byssoidea</name>
    <dbReference type="NCBI Taxonomy" id="139641"/>
    <lineage>
        <taxon>Eukaryota</taxon>
        <taxon>Fungi</taxon>
        <taxon>Dikarya</taxon>
        <taxon>Ascomycota</taxon>
        <taxon>Pezizomycotina</taxon>
        <taxon>Leotiomycetes</taxon>
        <taxon>Helotiales</taxon>
        <taxon>Sclerotiniaceae</taxon>
        <taxon>Botrytis</taxon>
    </lineage>
</organism>
<name>A0A9P5IV67_9HELO</name>
<dbReference type="GeneID" id="62147446"/>
<accession>A0A9P5IV67</accession>
<comment type="caution">
    <text evidence="1">The sequence shown here is derived from an EMBL/GenBank/DDBJ whole genome shotgun (WGS) entry which is preliminary data.</text>
</comment>
<dbReference type="RefSeq" id="XP_038734978.1">
    <property type="nucleotide sequence ID" value="XM_038874369.1"/>
</dbReference>
<reference evidence="1 2" key="1">
    <citation type="journal article" date="2020" name="Genome Biol. Evol.">
        <title>Comparative genomics of Sclerotiniaceae.</title>
        <authorList>
            <person name="Valero Jimenez C.A."/>
            <person name="Steentjes M."/>
            <person name="Scholten O.E."/>
            <person name="Van Kan J.A.L."/>
        </authorList>
    </citation>
    <scope>NUCLEOTIDE SEQUENCE [LARGE SCALE GENOMIC DNA]</scope>
    <source>
        <strain evidence="1 2">MUCL 94</strain>
    </source>
</reference>
<proteinExistence type="predicted"/>
<dbReference type="EMBL" id="RCSW01000006">
    <property type="protein sequence ID" value="KAF7948446.1"/>
    <property type="molecule type" value="Genomic_DNA"/>
</dbReference>